<gene>
    <name evidence="2" type="primary">Dmoj\GI25543</name>
    <name evidence="2" type="ORF">Dmoj_GI25543</name>
</gene>
<proteinExistence type="predicted"/>
<keyword evidence="1" id="KW-1133">Transmembrane helix</keyword>
<feature type="transmembrane region" description="Helical" evidence="1">
    <location>
        <begin position="9"/>
        <end position="30"/>
    </location>
</feature>
<evidence type="ECO:0000313" key="2">
    <source>
        <dbReference type="EMBL" id="KRG05781.1"/>
    </source>
</evidence>
<sequence length="59" mass="6527">MCGRQIKTLVIGFNILVVAFVAGALIWAYMHDGEVRRDDLATDTLTINDGSSPARRFET</sequence>
<accession>A0A0Q9XC20</accession>
<organism evidence="2 3">
    <name type="scientific">Drosophila mojavensis</name>
    <name type="common">Fruit fly</name>
    <dbReference type="NCBI Taxonomy" id="7230"/>
    <lineage>
        <taxon>Eukaryota</taxon>
        <taxon>Metazoa</taxon>
        <taxon>Ecdysozoa</taxon>
        <taxon>Arthropoda</taxon>
        <taxon>Hexapoda</taxon>
        <taxon>Insecta</taxon>
        <taxon>Pterygota</taxon>
        <taxon>Neoptera</taxon>
        <taxon>Endopterygota</taxon>
        <taxon>Diptera</taxon>
        <taxon>Brachycera</taxon>
        <taxon>Muscomorpha</taxon>
        <taxon>Ephydroidea</taxon>
        <taxon>Drosophilidae</taxon>
        <taxon>Drosophila</taxon>
    </lineage>
</organism>
<evidence type="ECO:0000313" key="3">
    <source>
        <dbReference type="Proteomes" id="UP000009192"/>
    </source>
</evidence>
<dbReference type="EMBL" id="CH933809">
    <property type="protein sequence ID" value="KRG05781.1"/>
    <property type="molecule type" value="Genomic_DNA"/>
</dbReference>
<dbReference type="Proteomes" id="UP000009192">
    <property type="component" value="Unassembled WGS sequence"/>
</dbReference>
<name>A0A0Q9XC20_DROMO</name>
<keyword evidence="1" id="KW-0812">Transmembrane</keyword>
<protein>
    <submittedName>
        <fullName evidence="2">Uncharacterized protein</fullName>
    </submittedName>
</protein>
<dbReference type="InParanoid" id="A0A0Q9XC20"/>
<dbReference type="KEGG" id="dmo:Dmoj_GI25543"/>
<dbReference type="AlphaFoldDB" id="A0A0Q9XC20"/>
<evidence type="ECO:0000256" key="1">
    <source>
        <dbReference type="SAM" id="Phobius"/>
    </source>
</evidence>
<keyword evidence="3" id="KW-1185">Reference proteome</keyword>
<reference evidence="2 3" key="1">
    <citation type="journal article" date="2007" name="Nature">
        <title>Evolution of genes and genomes on the Drosophila phylogeny.</title>
        <authorList>
            <consortium name="Drosophila 12 Genomes Consortium"/>
            <person name="Clark A.G."/>
            <person name="Eisen M.B."/>
            <person name="Smith D.R."/>
            <person name="Bergman C.M."/>
            <person name="Oliver B."/>
            <person name="Markow T.A."/>
            <person name="Kaufman T.C."/>
            <person name="Kellis M."/>
            <person name="Gelbart W."/>
            <person name="Iyer V.N."/>
            <person name="Pollard D.A."/>
            <person name="Sackton T.B."/>
            <person name="Larracuente A.M."/>
            <person name="Singh N.D."/>
            <person name="Abad J.P."/>
            <person name="Abt D.N."/>
            <person name="Adryan B."/>
            <person name="Aguade M."/>
            <person name="Akashi H."/>
            <person name="Anderson W.W."/>
            <person name="Aquadro C.F."/>
            <person name="Ardell D.H."/>
            <person name="Arguello R."/>
            <person name="Artieri C.G."/>
            <person name="Barbash D.A."/>
            <person name="Barker D."/>
            <person name="Barsanti P."/>
            <person name="Batterham P."/>
            <person name="Batzoglou S."/>
            <person name="Begun D."/>
            <person name="Bhutkar A."/>
            <person name="Blanco E."/>
            <person name="Bosak S.A."/>
            <person name="Bradley R.K."/>
            <person name="Brand A.D."/>
            <person name="Brent M.R."/>
            <person name="Brooks A.N."/>
            <person name="Brown R.H."/>
            <person name="Butlin R.K."/>
            <person name="Caggese C."/>
            <person name="Calvi B.R."/>
            <person name="Bernardo de Carvalho A."/>
            <person name="Caspi A."/>
            <person name="Castrezana S."/>
            <person name="Celniker S.E."/>
            <person name="Chang J.L."/>
            <person name="Chapple C."/>
            <person name="Chatterji S."/>
            <person name="Chinwalla A."/>
            <person name="Civetta A."/>
            <person name="Clifton S.W."/>
            <person name="Comeron J.M."/>
            <person name="Costello J.C."/>
            <person name="Coyne J.A."/>
            <person name="Daub J."/>
            <person name="David R.G."/>
            <person name="Delcher A.L."/>
            <person name="Delehaunty K."/>
            <person name="Do C.B."/>
            <person name="Ebling H."/>
            <person name="Edwards K."/>
            <person name="Eickbush T."/>
            <person name="Evans J.D."/>
            <person name="Filipski A."/>
            <person name="Findeiss S."/>
            <person name="Freyhult E."/>
            <person name="Fulton L."/>
            <person name="Fulton R."/>
            <person name="Garcia A.C."/>
            <person name="Gardiner A."/>
            <person name="Garfield D.A."/>
            <person name="Garvin B.E."/>
            <person name="Gibson G."/>
            <person name="Gilbert D."/>
            <person name="Gnerre S."/>
            <person name="Godfrey J."/>
            <person name="Good R."/>
            <person name="Gotea V."/>
            <person name="Gravely B."/>
            <person name="Greenberg A.J."/>
            <person name="Griffiths-Jones S."/>
            <person name="Gross S."/>
            <person name="Guigo R."/>
            <person name="Gustafson E.A."/>
            <person name="Haerty W."/>
            <person name="Hahn M.W."/>
            <person name="Halligan D.L."/>
            <person name="Halpern A.L."/>
            <person name="Halter G.M."/>
            <person name="Han M.V."/>
            <person name="Heger A."/>
            <person name="Hillier L."/>
            <person name="Hinrichs A.S."/>
            <person name="Holmes I."/>
            <person name="Hoskins R.A."/>
            <person name="Hubisz M.J."/>
            <person name="Hultmark D."/>
            <person name="Huntley M.A."/>
            <person name="Jaffe D.B."/>
            <person name="Jagadeeshan S."/>
            <person name="Jeck W.R."/>
            <person name="Johnson J."/>
            <person name="Jones C.D."/>
            <person name="Jordan W.C."/>
            <person name="Karpen G.H."/>
            <person name="Kataoka E."/>
            <person name="Keightley P.D."/>
            <person name="Kheradpour P."/>
            <person name="Kirkness E.F."/>
            <person name="Koerich L.B."/>
            <person name="Kristiansen K."/>
            <person name="Kudrna D."/>
            <person name="Kulathinal R.J."/>
            <person name="Kumar S."/>
            <person name="Kwok R."/>
            <person name="Lander E."/>
            <person name="Langley C.H."/>
            <person name="Lapoint R."/>
            <person name="Lazzaro B.P."/>
            <person name="Lee S.J."/>
            <person name="Levesque L."/>
            <person name="Li R."/>
            <person name="Lin C.F."/>
            <person name="Lin M.F."/>
            <person name="Lindblad-Toh K."/>
            <person name="Llopart A."/>
            <person name="Long M."/>
            <person name="Low L."/>
            <person name="Lozovsky E."/>
            <person name="Lu J."/>
            <person name="Luo M."/>
            <person name="Machado C.A."/>
            <person name="Makalowski W."/>
            <person name="Marzo M."/>
            <person name="Matsuda M."/>
            <person name="Matzkin L."/>
            <person name="McAllister B."/>
            <person name="McBride C.S."/>
            <person name="McKernan B."/>
            <person name="McKernan K."/>
            <person name="Mendez-Lago M."/>
            <person name="Minx P."/>
            <person name="Mollenhauer M.U."/>
            <person name="Montooth K."/>
            <person name="Mount S.M."/>
            <person name="Mu X."/>
            <person name="Myers E."/>
            <person name="Negre B."/>
            <person name="Newfeld S."/>
            <person name="Nielsen R."/>
            <person name="Noor M.A."/>
            <person name="O'Grady P."/>
            <person name="Pachter L."/>
            <person name="Papaceit M."/>
            <person name="Parisi M.J."/>
            <person name="Parisi M."/>
            <person name="Parts L."/>
            <person name="Pedersen J.S."/>
            <person name="Pesole G."/>
            <person name="Phillippy A.M."/>
            <person name="Ponting C.P."/>
            <person name="Pop M."/>
            <person name="Porcelli D."/>
            <person name="Powell J.R."/>
            <person name="Prohaska S."/>
            <person name="Pruitt K."/>
            <person name="Puig M."/>
            <person name="Quesneville H."/>
            <person name="Ram K.R."/>
            <person name="Rand D."/>
            <person name="Rasmussen M.D."/>
            <person name="Reed L.K."/>
            <person name="Reenan R."/>
            <person name="Reily A."/>
            <person name="Remington K.A."/>
            <person name="Rieger T.T."/>
            <person name="Ritchie M.G."/>
            <person name="Robin C."/>
            <person name="Rogers Y.H."/>
            <person name="Rohde C."/>
            <person name="Rozas J."/>
            <person name="Rubenfield M.J."/>
            <person name="Ruiz A."/>
            <person name="Russo S."/>
            <person name="Salzberg S.L."/>
            <person name="Sanchez-Gracia A."/>
            <person name="Saranga D.J."/>
            <person name="Sato H."/>
            <person name="Schaeffer S.W."/>
            <person name="Schatz M.C."/>
            <person name="Schlenke T."/>
            <person name="Schwartz R."/>
            <person name="Segarra C."/>
            <person name="Singh R.S."/>
            <person name="Sirot L."/>
            <person name="Sirota M."/>
            <person name="Sisneros N.B."/>
            <person name="Smith C.D."/>
            <person name="Smith T.F."/>
            <person name="Spieth J."/>
            <person name="Stage D.E."/>
            <person name="Stark A."/>
            <person name="Stephan W."/>
            <person name="Strausberg R.L."/>
            <person name="Strempel S."/>
            <person name="Sturgill D."/>
            <person name="Sutton G."/>
            <person name="Sutton G.G."/>
            <person name="Tao W."/>
            <person name="Teichmann S."/>
            <person name="Tobari Y.N."/>
            <person name="Tomimura Y."/>
            <person name="Tsolas J.M."/>
            <person name="Valente V.L."/>
            <person name="Venter E."/>
            <person name="Venter J.C."/>
            <person name="Vicario S."/>
            <person name="Vieira F.G."/>
            <person name="Vilella A.J."/>
            <person name="Villasante A."/>
            <person name="Walenz B."/>
            <person name="Wang J."/>
            <person name="Wasserman M."/>
            <person name="Watts T."/>
            <person name="Wilson D."/>
            <person name="Wilson R.K."/>
            <person name="Wing R.A."/>
            <person name="Wolfner M.F."/>
            <person name="Wong A."/>
            <person name="Wong G.K."/>
            <person name="Wu C.I."/>
            <person name="Wu G."/>
            <person name="Yamamoto D."/>
            <person name="Yang H.P."/>
            <person name="Yang S.P."/>
            <person name="Yorke J.A."/>
            <person name="Yoshida K."/>
            <person name="Zdobnov E."/>
            <person name="Zhang P."/>
            <person name="Zhang Y."/>
            <person name="Zimin A.V."/>
            <person name="Baldwin J."/>
            <person name="Abdouelleil A."/>
            <person name="Abdulkadir J."/>
            <person name="Abebe A."/>
            <person name="Abera B."/>
            <person name="Abreu J."/>
            <person name="Acer S.C."/>
            <person name="Aftuck L."/>
            <person name="Alexander A."/>
            <person name="An P."/>
            <person name="Anderson E."/>
            <person name="Anderson S."/>
            <person name="Arachi H."/>
            <person name="Azer M."/>
            <person name="Bachantsang P."/>
            <person name="Barry A."/>
            <person name="Bayul T."/>
            <person name="Berlin A."/>
            <person name="Bessette D."/>
            <person name="Bloom T."/>
            <person name="Blye J."/>
            <person name="Boguslavskiy L."/>
            <person name="Bonnet C."/>
            <person name="Boukhgalter B."/>
            <person name="Bourzgui I."/>
            <person name="Brown A."/>
            <person name="Cahill P."/>
            <person name="Channer S."/>
            <person name="Cheshatsang Y."/>
            <person name="Chuda L."/>
            <person name="Citroen M."/>
            <person name="Collymore A."/>
            <person name="Cooke P."/>
            <person name="Costello M."/>
            <person name="D'Aco K."/>
            <person name="Daza R."/>
            <person name="De Haan G."/>
            <person name="DeGray S."/>
            <person name="DeMaso C."/>
            <person name="Dhargay N."/>
            <person name="Dooley K."/>
            <person name="Dooley E."/>
            <person name="Doricent M."/>
            <person name="Dorje P."/>
            <person name="Dorjee K."/>
            <person name="Dupes A."/>
            <person name="Elong R."/>
            <person name="Falk J."/>
            <person name="Farina A."/>
            <person name="Faro S."/>
            <person name="Ferguson D."/>
            <person name="Fisher S."/>
            <person name="Foley C.D."/>
            <person name="Franke A."/>
            <person name="Friedrich D."/>
            <person name="Gadbois L."/>
            <person name="Gearin G."/>
            <person name="Gearin C.R."/>
            <person name="Giannoukos G."/>
            <person name="Goode T."/>
            <person name="Graham J."/>
            <person name="Grandbois E."/>
            <person name="Grewal S."/>
            <person name="Gyaltsen K."/>
            <person name="Hafez N."/>
            <person name="Hagos B."/>
            <person name="Hall J."/>
            <person name="Henson C."/>
            <person name="Hollinger A."/>
            <person name="Honan T."/>
            <person name="Huard M.D."/>
            <person name="Hughes L."/>
            <person name="Hurhula B."/>
            <person name="Husby M.E."/>
            <person name="Kamat A."/>
            <person name="Kanga B."/>
            <person name="Kashin S."/>
            <person name="Khazanovich D."/>
            <person name="Kisner P."/>
            <person name="Lance K."/>
            <person name="Lara M."/>
            <person name="Lee W."/>
            <person name="Lennon N."/>
            <person name="Letendre F."/>
            <person name="LeVine R."/>
            <person name="Lipovsky A."/>
            <person name="Liu X."/>
            <person name="Liu J."/>
            <person name="Liu S."/>
            <person name="Lokyitsang T."/>
            <person name="Lokyitsang Y."/>
            <person name="Lubonja R."/>
            <person name="Lui A."/>
            <person name="MacDonald P."/>
            <person name="Magnisalis V."/>
            <person name="Maru K."/>
            <person name="Matthews C."/>
            <person name="McCusker W."/>
            <person name="McDonough S."/>
            <person name="Mehta T."/>
            <person name="Meldrim J."/>
            <person name="Meneus L."/>
            <person name="Mihai O."/>
            <person name="Mihalev A."/>
            <person name="Mihova T."/>
            <person name="Mittelman R."/>
            <person name="Mlenga V."/>
            <person name="Montmayeur A."/>
            <person name="Mulrain L."/>
            <person name="Navidi A."/>
            <person name="Naylor J."/>
            <person name="Negash T."/>
            <person name="Nguyen T."/>
            <person name="Nguyen N."/>
            <person name="Nicol R."/>
            <person name="Norbu C."/>
            <person name="Norbu N."/>
            <person name="Novod N."/>
            <person name="O'Neill B."/>
            <person name="Osman S."/>
            <person name="Markiewicz E."/>
            <person name="Oyono O.L."/>
            <person name="Patti C."/>
            <person name="Phunkhang P."/>
            <person name="Pierre F."/>
            <person name="Priest M."/>
            <person name="Raghuraman S."/>
            <person name="Rege F."/>
            <person name="Reyes R."/>
            <person name="Rise C."/>
            <person name="Rogov P."/>
            <person name="Ross K."/>
            <person name="Ryan E."/>
            <person name="Settipalli S."/>
            <person name="Shea T."/>
            <person name="Sherpa N."/>
            <person name="Shi L."/>
            <person name="Shih D."/>
            <person name="Sparrow T."/>
            <person name="Spaulding J."/>
            <person name="Stalker J."/>
            <person name="Stange-Thomann N."/>
            <person name="Stavropoulos S."/>
            <person name="Stone C."/>
            <person name="Strader C."/>
            <person name="Tesfaye S."/>
            <person name="Thomson T."/>
            <person name="Thoulutsang Y."/>
            <person name="Thoulutsang D."/>
            <person name="Topham K."/>
            <person name="Topping I."/>
            <person name="Tsamla T."/>
            <person name="Vassiliev H."/>
            <person name="Vo A."/>
            <person name="Wangchuk T."/>
            <person name="Wangdi T."/>
            <person name="Weiand M."/>
            <person name="Wilkinson J."/>
            <person name="Wilson A."/>
            <person name="Yadav S."/>
            <person name="Young G."/>
            <person name="Yu Q."/>
            <person name="Zembek L."/>
            <person name="Zhong D."/>
            <person name="Zimmer A."/>
            <person name="Zwirko Z."/>
            <person name="Jaffe D.B."/>
            <person name="Alvarez P."/>
            <person name="Brockman W."/>
            <person name="Butler J."/>
            <person name="Chin C."/>
            <person name="Gnerre S."/>
            <person name="Grabherr M."/>
            <person name="Kleber M."/>
            <person name="Mauceli E."/>
            <person name="MacCallum I."/>
        </authorList>
    </citation>
    <scope>NUCLEOTIDE SEQUENCE [LARGE SCALE GENOMIC DNA]</scope>
    <source>
        <strain evidence="3">Tucson 15081-1352.22</strain>
    </source>
</reference>
<keyword evidence="1" id="KW-0472">Membrane</keyword>